<dbReference type="PROSITE" id="PS51645">
    <property type="entry name" value="PHR_CRY_ALPHA_BETA"/>
    <property type="match status" value="1"/>
</dbReference>
<keyword evidence="10" id="KW-0234">DNA repair</keyword>
<dbReference type="Gene3D" id="1.25.40.80">
    <property type="match status" value="1"/>
</dbReference>
<comment type="cofactor">
    <cofactor evidence="2">
        <name>FAD</name>
        <dbReference type="ChEBI" id="CHEBI:57692"/>
    </cofactor>
</comment>
<evidence type="ECO:0000256" key="9">
    <source>
        <dbReference type="ARBA" id="ARBA00023125"/>
    </source>
</evidence>
<keyword evidence="6" id="KW-0285">Flavoprotein</keyword>
<accession>A0A7W8MSD2</accession>
<proteinExistence type="inferred from homology"/>
<evidence type="ECO:0000256" key="13">
    <source>
        <dbReference type="ARBA" id="ARBA00033999"/>
    </source>
</evidence>
<comment type="similarity">
    <text evidence="3">Belongs to the DNA photolyase class-2 family.</text>
</comment>
<evidence type="ECO:0000256" key="12">
    <source>
        <dbReference type="ARBA" id="ARBA00031671"/>
    </source>
</evidence>
<dbReference type="SUPFAM" id="SSF48173">
    <property type="entry name" value="Cryptochrome/photolyase FAD-binding domain"/>
    <property type="match status" value="1"/>
</dbReference>
<evidence type="ECO:0000256" key="10">
    <source>
        <dbReference type="ARBA" id="ARBA00023204"/>
    </source>
</evidence>
<evidence type="ECO:0000313" key="16">
    <source>
        <dbReference type="EMBL" id="MBB5318568.1"/>
    </source>
</evidence>
<dbReference type="InterPro" id="IPR036155">
    <property type="entry name" value="Crypto/Photolyase_N_sf"/>
</dbReference>
<dbReference type="AlphaFoldDB" id="A0A7W8MSD2"/>
<dbReference type="EC" id="4.1.99.3" evidence="4"/>
<evidence type="ECO:0000256" key="7">
    <source>
        <dbReference type="ARBA" id="ARBA00022763"/>
    </source>
</evidence>
<feature type="domain" description="Photolyase/cryptochrome alpha/beta" evidence="15">
    <location>
        <begin position="34"/>
        <end position="163"/>
    </location>
</feature>
<name>A0A7W8MSD2_9BACT</name>
<keyword evidence="7" id="KW-0227">DNA damage</keyword>
<dbReference type="InterPro" id="IPR052219">
    <property type="entry name" value="Photolyase_Class-2"/>
</dbReference>
<evidence type="ECO:0000256" key="5">
    <source>
        <dbReference type="ARBA" id="ARBA00014046"/>
    </source>
</evidence>
<gene>
    <name evidence="16" type="ORF">HDF09_003267</name>
</gene>
<dbReference type="GO" id="GO:0003677">
    <property type="term" value="F:DNA binding"/>
    <property type="evidence" value="ECO:0007669"/>
    <property type="project" value="UniProtKB-KW"/>
</dbReference>
<evidence type="ECO:0000256" key="14">
    <source>
        <dbReference type="SAM" id="MobiDB-lite"/>
    </source>
</evidence>
<keyword evidence="8" id="KW-0274">FAD</keyword>
<dbReference type="InterPro" id="IPR006050">
    <property type="entry name" value="DNA_photolyase_N"/>
</dbReference>
<comment type="caution">
    <text evidence="16">The sequence shown here is derived from an EMBL/GenBank/DDBJ whole genome shotgun (WGS) entry which is preliminary data.</text>
</comment>
<keyword evidence="11 16" id="KW-0456">Lyase</keyword>
<evidence type="ECO:0000256" key="2">
    <source>
        <dbReference type="ARBA" id="ARBA00001974"/>
    </source>
</evidence>
<dbReference type="PANTHER" id="PTHR10211:SF0">
    <property type="entry name" value="DEOXYRIBODIPYRIMIDINE PHOTO-LYASE"/>
    <property type="match status" value="1"/>
</dbReference>
<dbReference type="Gene3D" id="1.10.579.10">
    <property type="entry name" value="DNA Cyclobutane Dipyrimidine Photolyase, subunit A, domain 3"/>
    <property type="match status" value="1"/>
</dbReference>
<evidence type="ECO:0000256" key="11">
    <source>
        <dbReference type="ARBA" id="ARBA00023239"/>
    </source>
</evidence>
<evidence type="ECO:0000313" key="17">
    <source>
        <dbReference type="Proteomes" id="UP000568106"/>
    </source>
</evidence>
<evidence type="ECO:0000256" key="1">
    <source>
        <dbReference type="ARBA" id="ARBA00001932"/>
    </source>
</evidence>
<evidence type="ECO:0000256" key="4">
    <source>
        <dbReference type="ARBA" id="ARBA00013149"/>
    </source>
</evidence>
<dbReference type="InterPro" id="IPR036134">
    <property type="entry name" value="Crypto/Photolyase_FAD-like_sf"/>
</dbReference>
<sequence length="478" mass="55344">MSQVRSASLEKLRAGSEDPRVTVRRDAPPDPDGRCVVYWMQRAQRGIDNHAVDLAANAANLLGLPLVVYFAGISNFPHANLRHYAFLNQGLPDIEIDLAARNISFVMRRAPRESHEQFFADVRAAFLIGDENPMRVPEQWRRELASKIKIPFWTVDTDVVVPSKLMEKAQYGAYTIRPRLYRLLPEYLHPYENVHVERAWKRPRGFYADSVHEDMTRDWNDLDRSVLPVAAWKGGTHAAFRRLEFFTRRLLEDYDTQRNHPETDGTSCMSPYLHYGHVGPITVALAVDAAAKANPKLKPARDSYFNELIAWRELAVNFVRYTPNYDSPDCAEHWAKATIAEHARDEREHLYTLQQLENAHTHDDLWNAAQIQMVRYGWMHNYLRMYWAKKIKEWSPDVTTAMKYSIYLNDKYFLDGRDPNGYAGIAWAILGKFDRAWGTRPIFGKIRYMSGASTGKKFDSKEYIRQMKILPQQGSLAF</sequence>
<evidence type="ECO:0000256" key="3">
    <source>
        <dbReference type="ARBA" id="ARBA00006409"/>
    </source>
</evidence>
<dbReference type="PANTHER" id="PTHR10211">
    <property type="entry name" value="DEOXYRIBODIPYRIMIDINE PHOTOLYASE"/>
    <property type="match status" value="1"/>
</dbReference>
<dbReference type="Pfam" id="PF00875">
    <property type="entry name" value="DNA_photolyase"/>
    <property type="match status" value="1"/>
</dbReference>
<dbReference type="FunFam" id="1.10.579.10:FF:000002">
    <property type="entry name" value="Deoxyribodipyrimidine photolyase"/>
    <property type="match status" value="1"/>
</dbReference>
<dbReference type="GO" id="GO:0000719">
    <property type="term" value="P:photoreactive repair"/>
    <property type="evidence" value="ECO:0007669"/>
    <property type="project" value="TreeGrafter"/>
</dbReference>
<protein>
    <recommendedName>
        <fullName evidence="5">Deoxyribodipyrimidine photo-lyase</fullName>
        <ecNumber evidence="4">4.1.99.3</ecNumber>
    </recommendedName>
    <alternativeName>
        <fullName evidence="12">DNA photolyase</fullName>
    </alternativeName>
</protein>
<keyword evidence="17" id="KW-1185">Reference proteome</keyword>
<organism evidence="16 17">
    <name type="scientific">Tunturiibacter empetritectus</name>
    <dbReference type="NCBI Taxonomy" id="3069691"/>
    <lineage>
        <taxon>Bacteria</taxon>
        <taxon>Pseudomonadati</taxon>
        <taxon>Acidobacteriota</taxon>
        <taxon>Terriglobia</taxon>
        <taxon>Terriglobales</taxon>
        <taxon>Acidobacteriaceae</taxon>
        <taxon>Tunturiibacter</taxon>
    </lineage>
</organism>
<evidence type="ECO:0000259" key="15">
    <source>
        <dbReference type="PROSITE" id="PS51645"/>
    </source>
</evidence>
<feature type="compositionally biased region" description="Basic and acidic residues" evidence="14">
    <location>
        <begin position="8"/>
        <end position="28"/>
    </location>
</feature>
<dbReference type="SUPFAM" id="SSF52425">
    <property type="entry name" value="Cryptochrome/photolyase, N-terminal domain"/>
    <property type="match status" value="1"/>
</dbReference>
<reference evidence="16" key="1">
    <citation type="submission" date="2020-08" db="EMBL/GenBank/DDBJ databases">
        <title>Genomic Encyclopedia of Type Strains, Phase IV (KMG-V): Genome sequencing to study the core and pangenomes of soil and plant-associated prokaryotes.</title>
        <authorList>
            <person name="Whitman W."/>
        </authorList>
    </citation>
    <scope>NUCLEOTIDE SEQUENCE [LARGE SCALE GENOMIC DNA]</scope>
    <source>
        <strain evidence="16">M8UP27</strain>
    </source>
</reference>
<dbReference type="EMBL" id="JACHDY010000005">
    <property type="protein sequence ID" value="MBB5318568.1"/>
    <property type="molecule type" value="Genomic_DNA"/>
</dbReference>
<evidence type="ECO:0000256" key="8">
    <source>
        <dbReference type="ARBA" id="ARBA00022827"/>
    </source>
</evidence>
<dbReference type="InterPro" id="IPR014729">
    <property type="entry name" value="Rossmann-like_a/b/a_fold"/>
</dbReference>
<dbReference type="Gene3D" id="3.40.50.620">
    <property type="entry name" value="HUPs"/>
    <property type="match status" value="1"/>
</dbReference>
<keyword evidence="9" id="KW-0238">DNA-binding</keyword>
<feature type="region of interest" description="Disordered" evidence="14">
    <location>
        <begin position="1"/>
        <end position="28"/>
    </location>
</feature>
<comment type="catalytic activity">
    <reaction evidence="13">
        <text>cyclobutadipyrimidine (in DNA) = 2 pyrimidine residues (in DNA).</text>
        <dbReference type="EC" id="4.1.99.3"/>
    </reaction>
</comment>
<dbReference type="GO" id="GO:0003904">
    <property type="term" value="F:deoxyribodipyrimidine photo-lyase activity"/>
    <property type="evidence" value="ECO:0007669"/>
    <property type="project" value="UniProtKB-EC"/>
</dbReference>
<dbReference type="Proteomes" id="UP000568106">
    <property type="component" value="Unassembled WGS sequence"/>
</dbReference>
<evidence type="ECO:0000256" key="6">
    <source>
        <dbReference type="ARBA" id="ARBA00022630"/>
    </source>
</evidence>
<comment type="cofactor">
    <cofactor evidence="1">
        <name>(6R)-5,10-methylene-5,6,7,8-tetrahydrofolate</name>
        <dbReference type="ChEBI" id="CHEBI:15636"/>
    </cofactor>
</comment>